<feature type="domain" description="Glycoside hydrolase family 9" evidence="10">
    <location>
        <begin position="42"/>
        <end position="144"/>
    </location>
</feature>
<evidence type="ECO:0000313" key="11">
    <source>
        <dbReference type="EMBL" id="EYU33248.1"/>
    </source>
</evidence>
<reference evidence="11 12" key="1">
    <citation type="journal article" date="2013" name="Proc. Natl. Acad. Sci. U.S.A.">
        <title>Fine-scale variation in meiotic recombination in Mimulus inferred from population shotgun sequencing.</title>
        <authorList>
            <person name="Hellsten U."/>
            <person name="Wright K.M."/>
            <person name="Jenkins J."/>
            <person name="Shu S."/>
            <person name="Yuan Y."/>
            <person name="Wessler S.R."/>
            <person name="Schmutz J."/>
            <person name="Willis J.H."/>
            <person name="Rokhsar D.S."/>
        </authorList>
    </citation>
    <scope>NUCLEOTIDE SEQUENCE [LARGE SCALE GENOMIC DNA]</scope>
    <source>
        <strain evidence="12">cv. DUN x IM62</strain>
    </source>
</reference>
<dbReference type="InterPro" id="IPR012341">
    <property type="entry name" value="6hp_glycosidase-like_sf"/>
</dbReference>
<evidence type="ECO:0000256" key="7">
    <source>
        <dbReference type="ARBA" id="ARBA00023295"/>
    </source>
</evidence>
<keyword evidence="5" id="KW-0136">Cellulose degradation</keyword>
<dbReference type="AlphaFoldDB" id="A0A022R0X5"/>
<evidence type="ECO:0000313" key="12">
    <source>
        <dbReference type="Proteomes" id="UP000030748"/>
    </source>
</evidence>
<proteinExistence type="inferred from homology"/>
<dbReference type="GO" id="GO:0008810">
    <property type="term" value="F:cellulase activity"/>
    <property type="evidence" value="ECO:0007669"/>
    <property type="project" value="UniProtKB-EC"/>
</dbReference>
<dbReference type="PANTHER" id="PTHR22298">
    <property type="entry name" value="ENDO-1,4-BETA-GLUCANASE"/>
    <property type="match status" value="1"/>
</dbReference>
<keyword evidence="8" id="KW-0624">Polysaccharide degradation</keyword>
<keyword evidence="9" id="KW-0812">Transmembrane</keyword>
<dbReference type="Gene3D" id="1.50.10.10">
    <property type="match status" value="1"/>
</dbReference>
<comment type="catalytic activity">
    <reaction evidence="1">
        <text>Endohydrolysis of (1-&gt;4)-beta-D-glucosidic linkages in cellulose, lichenin and cereal beta-D-glucans.</text>
        <dbReference type="EC" id="3.2.1.4"/>
    </reaction>
</comment>
<dbReference type="Proteomes" id="UP000030748">
    <property type="component" value="Unassembled WGS sequence"/>
</dbReference>
<accession>A0A022R0X5</accession>
<evidence type="ECO:0000256" key="2">
    <source>
        <dbReference type="ARBA" id="ARBA00007072"/>
    </source>
</evidence>
<evidence type="ECO:0000256" key="8">
    <source>
        <dbReference type="ARBA" id="ARBA00023326"/>
    </source>
</evidence>
<feature type="non-terminal residue" evidence="11">
    <location>
        <position position="152"/>
    </location>
</feature>
<sequence length="152" mass="17119">MVRSWLLRPDEHKTTTKKHNTIFLWMIGIILAAGLATALISSMALMFFNAQRSGRLQEDNNVSWRGDSCLEDGSSLSEDLSGGYYDAGDAIKFNFPQSFAMTLLSWSVVEYNAKYEASGELNHVKETIKWGTDYLLKTFNNSAHTIDRVVTQ</sequence>
<evidence type="ECO:0000256" key="9">
    <source>
        <dbReference type="SAM" id="Phobius"/>
    </source>
</evidence>
<dbReference type="InterPro" id="IPR001701">
    <property type="entry name" value="Glyco_hydro_9"/>
</dbReference>
<evidence type="ECO:0000256" key="6">
    <source>
        <dbReference type="ARBA" id="ARBA00023277"/>
    </source>
</evidence>
<keyword evidence="9" id="KW-1133">Transmembrane helix</keyword>
<dbReference type="InterPro" id="IPR008928">
    <property type="entry name" value="6-hairpin_glycosidase_sf"/>
</dbReference>
<keyword evidence="4" id="KW-0378">Hydrolase</keyword>
<dbReference type="Pfam" id="PF00759">
    <property type="entry name" value="Glyco_hydro_9"/>
    <property type="match status" value="1"/>
</dbReference>
<evidence type="ECO:0000256" key="1">
    <source>
        <dbReference type="ARBA" id="ARBA00000966"/>
    </source>
</evidence>
<keyword evidence="9" id="KW-0472">Membrane</keyword>
<evidence type="ECO:0000256" key="5">
    <source>
        <dbReference type="ARBA" id="ARBA00023001"/>
    </source>
</evidence>
<dbReference type="EC" id="3.2.1.4" evidence="3"/>
<dbReference type="STRING" id="4155.A0A022R0X5"/>
<comment type="similarity">
    <text evidence="2">Belongs to the glycosyl hydrolase 9 (cellulase E) family.</text>
</comment>
<keyword evidence="12" id="KW-1185">Reference proteome</keyword>
<dbReference type="SUPFAM" id="SSF48208">
    <property type="entry name" value="Six-hairpin glycosidases"/>
    <property type="match status" value="1"/>
</dbReference>
<evidence type="ECO:0000256" key="4">
    <source>
        <dbReference type="ARBA" id="ARBA00022801"/>
    </source>
</evidence>
<evidence type="ECO:0000259" key="10">
    <source>
        <dbReference type="Pfam" id="PF00759"/>
    </source>
</evidence>
<dbReference type="EMBL" id="KI630784">
    <property type="protein sequence ID" value="EYU33248.1"/>
    <property type="molecule type" value="Genomic_DNA"/>
</dbReference>
<evidence type="ECO:0000256" key="3">
    <source>
        <dbReference type="ARBA" id="ARBA00012601"/>
    </source>
</evidence>
<keyword evidence="6" id="KW-0119">Carbohydrate metabolism</keyword>
<organism evidence="11 12">
    <name type="scientific">Erythranthe guttata</name>
    <name type="common">Yellow monkey flower</name>
    <name type="synonym">Mimulus guttatus</name>
    <dbReference type="NCBI Taxonomy" id="4155"/>
    <lineage>
        <taxon>Eukaryota</taxon>
        <taxon>Viridiplantae</taxon>
        <taxon>Streptophyta</taxon>
        <taxon>Embryophyta</taxon>
        <taxon>Tracheophyta</taxon>
        <taxon>Spermatophyta</taxon>
        <taxon>Magnoliopsida</taxon>
        <taxon>eudicotyledons</taxon>
        <taxon>Gunneridae</taxon>
        <taxon>Pentapetalae</taxon>
        <taxon>asterids</taxon>
        <taxon>lamiids</taxon>
        <taxon>Lamiales</taxon>
        <taxon>Phrymaceae</taxon>
        <taxon>Erythranthe</taxon>
    </lineage>
</organism>
<protein>
    <recommendedName>
        <fullName evidence="3">cellulase</fullName>
        <ecNumber evidence="3">3.2.1.4</ecNumber>
    </recommendedName>
</protein>
<keyword evidence="7" id="KW-0326">Glycosidase</keyword>
<name>A0A022R0X5_ERYGU</name>
<feature type="transmembrane region" description="Helical" evidence="9">
    <location>
        <begin position="22"/>
        <end position="48"/>
    </location>
</feature>
<dbReference type="GO" id="GO:0030245">
    <property type="term" value="P:cellulose catabolic process"/>
    <property type="evidence" value="ECO:0007669"/>
    <property type="project" value="UniProtKB-KW"/>
</dbReference>
<gene>
    <name evidence="11" type="ORF">MIMGU_mgv1a018124mg</name>
</gene>